<dbReference type="GO" id="GO:0019303">
    <property type="term" value="P:D-ribose catabolic process"/>
    <property type="evidence" value="ECO:0007669"/>
    <property type="project" value="UniProtKB-UniRule"/>
</dbReference>
<evidence type="ECO:0000256" key="10">
    <source>
        <dbReference type="ARBA" id="ARBA00022842"/>
    </source>
</evidence>
<keyword evidence="5 13" id="KW-0808">Transferase</keyword>
<feature type="binding site" evidence="13">
    <location>
        <position position="292"/>
    </location>
    <ligand>
        <name>K(+)</name>
        <dbReference type="ChEBI" id="CHEBI:29103"/>
    </ligand>
</feature>
<keyword evidence="16" id="KW-1185">Reference proteome</keyword>
<keyword evidence="10 13" id="KW-0460">Magnesium</keyword>
<sequence length="313" mass="31543">MVVVGSANMDLVVRAPRLPVPGETLAGTGFETVPGGKGANQAVAAARLGAAVAMIGCVGEDAFGTTLRDGLQADGIDTRLVRTVPGSSGIAVISVAEDGANSIVIVGGANDALTRADVDRAAATIAAADMLICQLETPLDTVTHAIASAVRQHTPVLLNPAPARPLPGALLAQVDYLVVNETEAELLSGVPVRTTQDAERAAAALLEQGARCVIVTLGANGVYWQTRRHPGAGDGNGRADDALRGYVPAHKVKAVDSTAAGDTFAGGFAAALAAGQEIVDAIAFGQRAAAISVTRHGAQTSIPTRAEVLAQAD</sequence>
<evidence type="ECO:0000313" key="16">
    <source>
        <dbReference type="Proteomes" id="UP000033618"/>
    </source>
</evidence>
<comment type="subcellular location">
    <subcellularLocation>
        <location evidence="13">Cytoplasm</location>
    </subcellularLocation>
</comment>
<evidence type="ECO:0000313" key="15">
    <source>
        <dbReference type="EMBL" id="KKB65455.1"/>
    </source>
</evidence>
<name>A0A0F5K668_9BURK</name>
<comment type="pathway">
    <text evidence="13">Carbohydrate metabolism; D-ribose degradation; D-ribose 5-phosphate from beta-D-ribopyranose: step 2/2.</text>
</comment>
<comment type="caution">
    <text evidence="15">The sequence shown here is derived from an EMBL/GenBank/DDBJ whole genome shotgun (WGS) entry which is preliminary data.</text>
</comment>
<keyword evidence="6 13" id="KW-0479">Metal-binding</keyword>
<dbReference type="InterPro" id="IPR002173">
    <property type="entry name" value="Carboh/pur_kinase_PfkB_CS"/>
</dbReference>
<evidence type="ECO:0000256" key="1">
    <source>
        <dbReference type="ARBA" id="ARBA00005380"/>
    </source>
</evidence>
<dbReference type="EC" id="2.7.1.15" evidence="2 13"/>
<evidence type="ECO:0000256" key="11">
    <source>
        <dbReference type="ARBA" id="ARBA00022958"/>
    </source>
</evidence>
<feature type="binding site" evidence="13">
    <location>
        <begin position="8"/>
        <end position="10"/>
    </location>
    <ligand>
        <name>substrate</name>
    </ligand>
</feature>
<keyword evidence="9 13" id="KW-0067">ATP-binding</keyword>
<feature type="binding site" evidence="13">
    <location>
        <position position="256"/>
    </location>
    <ligand>
        <name>K(+)</name>
        <dbReference type="ChEBI" id="CHEBI:29103"/>
    </ligand>
</feature>
<comment type="catalytic activity">
    <reaction evidence="13">
        <text>D-ribose + ATP = D-ribose 5-phosphate + ADP + H(+)</text>
        <dbReference type="Rhea" id="RHEA:13697"/>
        <dbReference type="ChEBI" id="CHEBI:15378"/>
        <dbReference type="ChEBI" id="CHEBI:30616"/>
        <dbReference type="ChEBI" id="CHEBI:47013"/>
        <dbReference type="ChEBI" id="CHEBI:78346"/>
        <dbReference type="ChEBI" id="CHEBI:456216"/>
        <dbReference type="EC" id="2.7.1.15"/>
    </reaction>
</comment>
<dbReference type="GO" id="GO:0046872">
    <property type="term" value="F:metal ion binding"/>
    <property type="evidence" value="ECO:0007669"/>
    <property type="project" value="UniProtKB-KW"/>
</dbReference>
<dbReference type="FunFam" id="3.40.1190.20:FF:000012">
    <property type="entry name" value="Ribokinase"/>
    <property type="match status" value="1"/>
</dbReference>
<evidence type="ECO:0000256" key="6">
    <source>
        <dbReference type="ARBA" id="ARBA00022723"/>
    </source>
</evidence>
<dbReference type="InterPro" id="IPR002139">
    <property type="entry name" value="Ribo/fructo_kinase"/>
</dbReference>
<comment type="subunit">
    <text evidence="13">Homodimer.</text>
</comment>
<feature type="binding site" evidence="13">
    <location>
        <begin position="36"/>
        <end position="40"/>
    </location>
    <ligand>
        <name>substrate</name>
    </ligand>
</feature>
<dbReference type="AlphaFoldDB" id="A0A0F5K668"/>
<evidence type="ECO:0000256" key="5">
    <source>
        <dbReference type="ARBA" id="ARBA00022679"/>
    </source>
</evidence>
<keyword evidence="4 13" id="KW-0963">Cytoplasm</keyword>
<dbReference type="InterPro" id="IPR011611">
    <property type="entry name" value="PfkB_dom"/>
</dbReference>
<dbReference type="CDD" id="cd01174">
    <property type="entry name" value="ribokinase"/>
    <property type="match status" value="1"/>
</dbReference>
<feature type="binding site" evidence="13">
    <location>
        <begin position="261"/>
        <end position="262"/>
    </location>
    <ligand>
        <name>ATP</name>
        <dbReference type="ChEBI" id="CHEBI:30616"/>
    </ligand>
</feature>
<evidence type="ECO:0000259" key="14">
    <source>
        <dbReference type="Pfam" id="PF00294"/>
    </source>
</evidence>
<dbReference type="UniPathway" id="UPA00916">
    <property type="reaction ID" value="UER00889"/>
</dbReference>
<feature type="binding site" evidence="13">
    <location>
        <position position="262"/>
    </location>
    <ligand>
        <name>substrate</name>
    </ligand>
</feature>
<evidence type="ECO:0000256" key="3">
    <source>
        <dbReference type="ARBA" id="ARBA00016943"/>
    </source>
</evidence>
<keyword evidence="11 13" id="KW-0630">Potassium</keyword>
<feature type="binding site" evidence="13">
    <location>
        <position position="136"/>
    </location>
    <ligand>
        <name>substrate</name>
    </ligand>
</feature>
<proteinExistence type="inferred from homology"/>
<dbReference type="Gene3D" id="3.40.1190.20">
    <property type="match status" value="1"/>
</dbReference>
<comment type="caution">
    <text evidence="13">Lacks conserved residue(s) required for the propagation of feature annotation.</text>
</comment>
<evidence type="ECO:0000256" key="13">
    <source>
        <dbReference type="HAMAP-Rule" id="MF_01987"/>
    </source>
</evidence>
<keyword evidence="8 13" id="KW-0418">Kinase</keyword>
<dbReference type="PANTHER" id="PTHR10584">
    <property type="entry name" value="SUGAR KINASE"/>
    <property type="match status" value="1"/>
</dbReference>
<feature type="active site" description="Proton acceptor" evidence="13">
    <location>
        <position position="262"/>
    </location>
</feature>
<dbReference type="PANTHER" id="PTHR10584:SF166">
    <property type="entry name" value="RIBOKINASE"/>
    <property type="match status" value="1"/>
</dbReference>
<dbReference type="Proteomes" id="UP000033618">
    <property type="component" value="Unassembled WGS sequence"/>
</dbReference>
<dbReference type="STRING" id="28092.WM40_01830"/>
<dbReference type="GO" id="GO:0005829">
    <property type="term" value="C:cytosol"/>
    <property type="evidence" value="ECO:0007669"/>
    <property type="project" value="TreeGrafter"/>
</dbReference>
<feature type="binding site" evidence="13">
    <location>
        <position position="295"/>
    </location>
    <ligand>
        <name>K(+)</name>
        <dbReference type="ChEBI" id="CHEBI:29103"/>
    </ligand>
</feature>
<dbReference type="PROSITE" id="PS00584">
    <property type="entry name" value="PFKB_KINASES_2"/>
    <property type="match status" value="1"/>
</dbReference>
<dbReference type="GO" id="GO:0004747">
    <property type="term" value="F:ribokinase activity"/>
    <property type="evidence" value="ECO:0007669"/>
    <property type="project" value="UniProtKB-UniRule"/>
</dbReference>
<feature type="binding site" evidence="13">
    <location>
        <position position="258"/>
    </location>
    <ligand>
        <name>K(+)</name>
        <dbReference type="ChEBI" id="CHEBI:29103"/>
    </ligand>
</feature>
<comment type="similarity">
    <text evidence="1">Belongs to the carbohydrate kinase pfkB family.</text>
</comment>
<evidence type="ECO:0000256" key="9">
    <source>
        <dbReference type="ARBA" id="ARBA00022840"/>
    </source>
</evidence>
<keyword evidence="12 13" id="KW-0119">Carbohydrate metabolism</keyword>
<dbReference type="Pfam" id="PF00294">
    <property type="entry name" value="PfkB"/>
    <property type="match status" value="1"/>
</dbReference>
<keyword evidence="7 13" id="KW-0547">Nucleotide-binding</keyword>
<evidence type="ECO:0000256" key="8">
    <source>
        <dbReference type="ARBA" id="ARBA00022777"/>
    </source>
</evidence>
<protein>
    <recommendedName>
        <fullName evidence="3 13">Ribokinase</fullName>
        <shortName evidence="13">RK</shortName>
        <ecNumber evidence="2 13">2.7.1.15</ecNumber>
    </recommendedName>
</protein>
<dbReference type="InterPro" id="IPR029056">
    <property type="entry name" value="Ribokinase-like"/>
</dbReference>
<dbReference type="EMBL" id="LAQU01000001">
    <property type="protein sequence ID" value="KKB65455.1"/>
    <property type="molecule type" value="Genomic_DNA"/>
</dbReference>
<comment type="cofactor">
    <cofactor evidence="13">
        <name>Mg(2+)</name>
        <dbReference type="ChEBI" id="CHEBI:18420"/>
    </cofactor>
    <text evidence="13">Requires a divalent cation, most likely magnesium in vivo, as an electrophilic catalyst to aid phosphoryl group transfer. It is the chelate of the metal and the nucleotide that is the actual substrate.</text>
</comment>
<evidence type="ECO:0000256" key="2">
    <source>
        <dbReference type="ARBA" id="ARBA00012035"/>
    </source>
</evidence>
<feature type="binding site" evidence="13">
    <location>
        <position position="180"/>
    </location>
    <ligand>
        <name>ATP</name>
        <dbReference type="ChEBI" id="CHEBI:30616"/>
    </ligand>
</feature>
<dbReference type="GO" id="GO:0005524">
    <property type="term" value="F:ATP binding"/>
    <property type="evidence" value="ECO:0007669"/>
    <property type="project" value="UniProtKB-UniRule"/>
</dbReference>
<dbReference type="PRINTS" id="PR00990">
    <property type="entry name" value="RIBOKINASE"/>
</dbReference>
<dbReference type="HAMAP" id="MF_01987">
    <property type="entry name" value="Ribokinase"/>
    <property type="match status" value="1"/>
</dbReference>
<evidence type="ECO:0000256" key="7">
    <source>
        <dbReference type="ARBA" id="ARBA00022741"/>
    </source>
</evidence>
<feature type="binding site" evidence="13">
    <location>
        <begin position="216"/>
        <end position="221"/>
    </location>
    <ligand>
        <name>ATP</name>
        <dbReference type="ChEBI" id="CHEBI:30616"/>
    </ligand>
</feature>
<accession>A0A0F5K668</accession>
<dbReference type="SUPFAM" id="SSF53613">
    <property type="entry name" value="Ribokinase-like"/>
    <property type="match status" value="1"/>
</dbReference>
<comment type="activity regulation">
    <text evidence="13">Activated by a monovalent cation that binds near, but not in, the active site. The most likely occupant of the site in vivo is potassium. Ion binding induces a conformational change that may alter substrate affinity.</text>
</comment>
<organism evidence="15 16">
    <name type="scientific">Robbsia andropogonis</name>
    <dbReference type="NCBI Taxonomy" id="28092"/>
    <lineage>
        <taxon>Bacteria</taxon>
        <taxon>Pseudomonadati</taxon>
        <taxon>Pseudomonadota</taxon>
        <taxon>Betaproteobacteria</taxon>
        <taxon>Burkholderiales</taxon>
        <taxon>Burkholderiaceae</taxon>
        <taxon>Robbsia</taxon>
    </lineage>
</organism>
<feature type="binding site" evidence="13">
    <location>
        <position position="301"/>
    </location>
    <ligand>
        <name>K(+)</name>
        <dbReference type="ChEBI" id="CHEBI:29103"/>
    </ligand>
</feature>
<comment type="similarity">
    <text evidence="13">Belongs to the carbohydrate kinase PfkB family. Ribokinase subfamily.</text>
</comment>
<dbReference type="PATRIC" id="fig|28092.6.peg.424"/>
<comment type="function">
    <text evidence="13">Catalyzes the phosphorylation of ribose at O-5 in a reaction requiring ATP and magnesium. The resulting D-ribose-5-phosphate can then be used either for sythesis of nucleotides, histidine, and tryptophan, or as a component of the pentose phosphate pathway.</text>
</comment>
<feature type="binding site" evidence="13">
    <location>
        <position position="297"/>
    </location>
    <ligand>
        <name>K(+)</name>
        <dbReference type="ChEBI" id="CHEBI:29103"/>
    </ligand>
</feature>
<gene>
    <name evidence="13" type="primary">rbsK</name>
    <name evidence="15" type="ORF">WM40_01830</name>
</gene>
<dbReference type="NCBIfam" id="TIGR02152">
    <property type="entry name" value="D_ribokin_bact"/>
    <property type="match status" value="1"/>
</dbReference>
<reference evidence="15 16" key="1">
    <citation type="submission" date="2015-03" db="EMBL/GenBank/DDBJ databases">
        <title>Draft Genome Sequence of Burkholderia andropogonis type strain ICMP2807, isolated from Sorghum bicolor.</title>
        <authorList>
            <person name="Lopes-Santos L."/>
            <person name="Castro D.B."/>
            <person name="Ottoboni L.M."/>
            <person name="Park D."/>
            <person name="Weirc B.S."/>
            <person name="Destefano S.A."/>
        </authorList>
    </citation>
    <scope>NUCLEOTIDE SEQUENCE [LARGE SCALE GENOMIC DNA]</scope>
    <source>
        <strain evidence="15 16">ICMP2807</strain>
    </source>
</reference>
<evidence type="ECO:0000256" key="12">
    <source>
        <dbReference type="ARBA" id="ARBA00023277"/>
    </source>
</evidence>
<evidence type="ECO:0000256" key="4">
    <source>
        <dbReference type="ARBA" id="ARBA00022490"/>
    </source>
</evidence>
<dbReference type="InterPro" id="IPR011877">
    <property type="entry name" value="Ribokinase"/>
</dbReference>
<feature type="domain" description="Carbohydrate kinase PfkB" evidence="14">
    <location>
        <begin position="2"/>
        <end position="305"/>
    </location>
</feature>